<name>A0A0F6W960_9BACT</name>
<protein>
    <recommendedName>
        <fullName evidence="4">Outer membrane protein beta-barrel domain-containing protein</fullName>
    </recommendedName>
</protein>
<sequence>MRFHLAALVLALGIASSARAQSAEDGWAPPTEEVRPTSGEASFLSGRTLGVGQVLMAAALGWPGLWAHVELAPDSTFNVGARVAVVYGSPVMGLVTGAGGELIVPMRVHLFGEGDVDLALRIAPQVALGEGRLFGEAEGVRANDLGVSSRLEVGPRLGWRVAERVTVLAGVDAGAGVSWTNGEDVRAIGTFSATLGIEALMTLQTMLFAEVSGGAGVADGSGRAVPLYPQQEIFRLSLGLAYVL</sequence>
<dbReference type="STRING" id="927083.DB32_007670"/>
<dbReference type="AlphaFoldDB" id="A0A0F6W960"/>
<keyword evidence="1" id="KW-0732">Signal</keyword>
<dbReference type="RefSeq" id="WP_053237482.1">
    <property type="nucleotide sequence ID" value="NZ_CP011125.1"/>
</dbReference>
<proteinExistence type="predicted"/>
<reference evidence="2 3" key="1">
    <citation type="submission" date="2015-03" db="EMBL/GenBank/DDBJ databases">
        <title>Genome assembly of Sandaracinus amylolyticus DSM 53668.</title>
        <authorList>
            <person name="Sharma G."/>
            <person name="Subramanian S."/>
        </authorList>
    </citation>
    <scope>NUCLEOTIDE SEQUENCE [LARGE SCALE GENOMIC DNA]</scope>
    <source>
        <strain evidence="2 3">DSM 53668</strain>
    </source>
</reference>
<evidence type="ECO:0000313" key="3">
    <source>
        <dbReference type="Proteomes" id="UP000034883"/>
    </source>
</evidence>
<dbReference type="Proteomes" id="UP000034883">
    <property type="component" value="Chromosome"/>
</dbReference>
<gene>
    <name evidence="2" type="ORF">DB32_007670</name>
</gene>
<dbReference type="KEGG" id="samy:DB32_007670"/>
<evidence type="ECO:0008006" key="4">
    <source>
        <dbReference type="Google" id="ProtNLM"/>
    </source>
</evidence>
<keyword evidence="3" id="KW-1185">Reference proteome</keyword>
<dbReference type="EMBL" id="CP011125">
    <property type="protein sequence ID" value="AKF10521.1"/>
    <property type="molecule type" value="Genomic_DNA"/>
</dbReference>
<feature type="chain" id="PRO_5002511984" description="Outer membrane protein beta-barrel domain-containing protein" evidence="1">
    <location>
        <begin position="21"/>
        <end position="244"/>
    </location>
</feature>
<accession>A0A0F6W960</accession>
<evidence type="ECO:0000313" key="2">
    <source>
        <dbReference type="EMBL" id="AKF10521.1"/>
    </source>
</evidence>
<organism evidence="2 3">
    <name type="scientific">Sandaracinus amylolyticus</name>
    <dbReference type="NCBI Taxonomy" id="927083"/>
    <lineage>
        <taxon>Bacteria</taxon>
        <taxon>Pseudomonadati</taxon>
        <taxon>Myxococcota</taxon>
        <taxon>Polyangia</taxon>
        <taxon>Polyangiales</taxon>
        <taxon>Sandaracinaceae</taxon>
        <taxon>Sandaracinus</taxon>
    </lineage>
</organism>
<evidence type="ECO:0000256" key="1">
    <source>
        <dbReference type="SAM" id="SignalP"/>
    </source>
</evidence>
<feature type="signal peptide" evidence="1">
    <location>
        <begin position="1"/>
        <end position="20"/>
    </location>
</feature>